<protein>
    <submittedName>
        <fullName evidence="1">Phosphoadenosine phosphosulfate reductase family protein</fullName>
    </submittedName>
</protein>
<accession>A0A1H0E799</accession>
<dbReference type="Gene3D" id="3.40.50.620">
    <property type="entry name" value="HUPs"/>
    <property type="match status" value="1"/>
</dbReference>
<dbReference type="PANTHER" id="PTHR43196">
    <property type="entry name" value="SULFATE ADENYLYLTRANSFERASE SUBUNIT 2"/>
    <property type="match status" value="1"/>
</dbReference>
<dbReference type="AlphaFoldDB" id="A0A1H0E799"/>
<reference evidence="1 2" key="1">
    <citation type="submission" date="2016-10" db="EMBL/GenBank/DDBJ databases">
        <authorList>
            <person name="de Groot N.N."/>
        </authorList>
    </citation>
    <scope>NUCLEOTIDE SEQUENCE [LARGE SCALE GENOMIC DNA]</scope>
    <source>
        <strain evidence="1 2">CGMCC 1.5012</strain>
    </source>
</reference>
<evidence type="ECO:0000313" key="2">
    <source>
        <dbReference type="Proteomes" id="UP000199182"/>
    </source>
</evidence>
<dbReference type="STRING" id="258515.SAMN05192585_1327"/>
<dbReference type="PANTHER" id="PTHR43196:SF2">
    <property type="entry name" value="PHOSPHOADENOSINE PHOSPHOSULFATE REDUCTASE"/>
    <property type="match status" value="1"/>
</dbReference>
<evidence type="ECO:0000313" key="1">
    <source>
        <dbReference type="EMBL" id="SDN78196.1"/>
    </source>
</evidence>
<name>A0A1H0E799_9FIRM</name>
<dbReference type="InterPro" id="IPR014729">
    <property type="entry name" value="Rossmann-like_a/b/a_fold"/>
</dbReference>
<gene>
    <name evidence="1" type="ORF">SAMN05192585_1327</name>
</gene>
<dbReference type="InterPro" id="IPR050128">
    <property type="entry name" value="Sulfate_adenylyltrnsfr_sub2"/>
</dbReference>
<dbReference type="Proteomes" id="UP000199182">
    <property type="component" value="Unassembled WGS sequence"/>
</dbReference>
<keyword evidence="2" id="KW-1185">Reference proteome</keyword>
<sequence>MLLGMIERGMQIDCILFCDTGIEFPAMYDHLDKLERNIGRSITRVHCEQSYEYLMFETPVKRKADTQFAQKFGHIHTGYGWAGPRMRWCTSKLKDGPRERFLRPLREQYEIIEYIGIAADERYRLKRRRNQAQNHVHPLVDWGMTEAACLQYCYDHGYTWDGLYEHFKRVSCWCCPLQSLSELRQLYMHYPKLWVMLKDWDSRTWRKFRADYSVKELEIRFNFENERLDKNLPIKGREFFDALKAQLEASTSENSNH</sequence>
<dbReference type="EMBL" id="FNID01000032">
    <property type="protein sequence ID" value="SDN78196.1"/>
    <property type="molecule type" value="Genomic_DNA"/>
</dbReference>
<proteinExistence type="predicted"/>
<organism evidence="1 2">
    <name type="scientific">Acetanaerobacterium elongatum</name>
    <dbReference type="NCBI Taxonomy" id="258515"/>
    <lineage>
        <taxon>Bacteria</taxon>
        <taxon>Bacillati</taxon>
        <taxon>Bacillota</taxon>
        <taxon>Clostridia</taxon>
        <taxon>Eubacteriales</taxon>
        <taxon>Oscillospiraceae</taxon>
        <taxon>Acetanaerobacterium</taxon>
    </lineage>
</organism>
<dbReference type="SUPFAM" id="SSF52402">
    <property type="entry name" value="Adenine nucleotide alpha hydrolases-like"/>
    <property type="match status" value="1"/>
</dbReference>